<dbReference type="InterPro" id="IPR035919">
    <property type="entry name" value="EAL_sf"/>
</dbReference>
<evidence type="ECO:0000313" key="3">
    <source>
        <dbReference type="Proteomes" id="UP000076925"/>
    </source>
</evidence>
<dbReference type="OrthoDB" id="3542505at2"/>
<dbReference type="EMBL" id="ANNX02000020">
    <property type="protein sequence ID" value="KYC41936.1"/>
    <property type="molecule type" value="Genomic_DNA"/>
</dbReference>
<dbReference type="RefSeq" id="WP_017746350.1">
    <property type="nucleotide sequence ID" value="NZ_KQ976354.1"/>
</dbReference>
<feature type="domain" description="EAL" evidence="1">
    <location>
        <begin position="124"/>
        <end position="398"/>
    </location>
</feature>
<dbReference type="InterPro" id="IPR050706">
    <property type="entry name" value="Cyclic-di-GMP_PDE-like"/>
</dbReference>
<evidence type="ECO:0000313" key="2">
    <source>
        <dbReference type="EMBL" id="KYC41936.1"/>
    </source>
</evidence>
<reference evidence="2 3" key="1">
    <citation type="journal article" date="2013" name="Genome Biol. Evol.">
        <title>Genomes of Stigonematalean cyanobacteria (subsection V) and the evolution of oxygenic photosynthesis from prokaryotes to plastids.</title>
        <authorList>
            <person name="Dagan T."/>
            <person name="Roettger M."/>
            <person name="Stucken K."/>
            <person name="Landan G."/>
            <person name="Koch R."/>
            <person name="Major P."/>
            <person name="Gould S.B."/>
            <person name="Goremykin V.V."/>
            <person name="Rippka R."/>
            <person name="Tandeau de Marsac N."/>
            <person name="Gugger M."/>
            <person name="Lockhart P.J."/>
            <person name="Allen J.F."/>
            <person name="Brune I."/>
            <person name="Maus I."/>
            <person name="Puhler A."/>
            <person name="Martin W.F."/>
        </authorList>
    </citation>
    <scope>NUCLEOTIDE SEQUENCE [LARGE SCALE GENOMIC DNA]</scope>
    <source>
        <strain evidence="2 3">PCC 7110</strain>
    </source>
</reference>
<evidence type="ECO:0000259" key="1">
    <source>
        <dbReference type="PROSITE" id="PS50883"/>
    </source>
</evidence>
<dbReference type="CDD" id="cd01948">
    <property type="entry name" value="EAL"/>
    <property type="match status" value="1"/>
</dbReference>
<gene>
    <name evidence="2" type="ORF">WA1_18130</name>
</gene>
<dbReference type="PROSITE" id="PS50883">
    <property type="entry name" value="EAL"/>
    <property type="match status" value="1"/>
</dbReference>
<dbReference type="GO" id="GO:0071111">
    <property type="term" value="F:cyclic-guanylate-specific phosphodiesterase activity"/>
    <property type="evidence" value="ECO:0007669"/>
    <property type="project" value="InterPro"/>
</dbReference>
<name>A0A139XBA5_9CYAN</name>
<dbReference type="Pfam" id="PF00563">
    <property type="entry name" value="EAL"/>
    <property type="match status" value="1"/>
</dbReference>
<sequence length="408" mass="47337">MVKLQSYFPENVEKNTYIEIIKSSILPNISTNIVFNRAHHGIYQIHEVRKGEAHAFVVIPLIPPPEAEFMIICRRQQDSNLLGDVYGRIVSSFYKASEKMILQPELVEASILDDLKKDFGFVSLSLYERRFELFCERLKRMVVHFEPILHLYPEELYISGWEALARNPDNWKAPSDLFQSAELWVSRFIIELDQHFLIVAARSYSEACRTAKQSRQYEVLPLSVNVYPESLMRRAYFQSMRQLLQERLISPRKLILEISEKTELPKFDGDILLDSPLDVFKEKLLQYVRDLKIRFAIDDFGVGYASVSRLAGLNPPYVKIDREILYQESTEVIIQFVHKLVQADNLRSTTDVILEGIDENTPISLHRLKQIGVSYIQGHIVGKAGAEIYRLTPEKSEFLRKKLLEPTD</sequence>
<dbReference type="SMART" id="SM00052">
    <property type="entry name" value="EAL"/>
    <property type="match status" value="1"/>
</dbReference>
<dbReference type="PANTHER" id="PTHR33121:SF70">
    <property type="entry name" value="SIGNALING PROTEIN YKOW"/>
    <property type="match status" value="1"/>
</dbReference>
<protein>
    <submittedName>
        <fullName evidence="2">Diguanylate phosphodiesterase</fullName>
    </submittedName>
</protein>
<dbReference type="Proteomes" id="UP000076925">
    <property type="component" value="Unassembled WGS sequence"/>
</dbReference>
<dbReference type="STRING" id="128403.WA1_18130"/>
<dbReference type="PANTHER" id="PTHR33121">
    <property type="entry name" value="CYCLIC DI-GMP PHOSPHODIESTERASE PDEF"/>
    <property type="match status" value="1"/>
</dbReference>
<dbReference type="InterPro" id="IPR001633">
    <property type="entry name" value="EAL_dom"/>
</dbReference>
<dbReference type="SUPFAM" id="SSF141868">
    <property type="entry name" value="EAL domain-like"/>
    <property type="match status" value="1"/>
</dbReference>
<comment type="caution">
    <text evidence="2">The sequence shown here is derived from an EMBL/GenBank/DDBJ whole genome shotgun (WGS) entry which is preliminary data.</text>
</comment>
<proteinExistence type="predicted"/>
<keyword evidence="3" id="KW-1185">Reference proteome</keyword>
<organism evidence="2 3">
    <name type="scientific">Scytonema hofmannii PCC 7110</name>
    <dbReference type="NCBI Taxonomy" id="128403"/>
    <lineage>
        <taxon>Bacteria</taxon>
        <taxon>Bacillati</taxon>
        <taxon>Cyanobacteriota</taxon>
        <taxon>Cyanophyceae</taxon>
        <taxon>Nostocales</taxon>
        <taxon>Scytonemataceae</taxon>
        <taxon>Scytonema</taxon>
    </lineage>
</organism>
<dbReference type="AlphaFoldDB" id="A0A139XBA5"/>
<accession>A0A139XBA5</accession>
<dbReference type="Gene3D" id="3.20.20.450">
    <property type="entry name" value="EAL domain"/>
    <property type="match status" value="1"/>
</dbReference>